<gene>
    <name evidence="1" type="ORF">EVAR_81346_1</name>
</gene>
<evidence type="ECO:0000313" key="2">
    <source>
        <dbReference type="Proteomes" id="UP000299102"/>
    </source>
</evidence>
<evidence type="ECO:0000313" key="1">
    <source>
        <dbReference type="EMBL" id="GBP60201.1"/>
    </source>
</evidence>
<comment type="caution">
    <text evidence="1">The sequence shown here is derived from an EMBL/GenBank/DDBJ whole genome shotgun (WGS) entry which is preliminary data.</text>
</comment>
<sequence length="90" mass="10027">MNALVGERSTVNASLSNQKIAISLKAEHRPSSPISSWLKFYNSLHIAQSMSPNAVTALVTAVYGDRQLAACRRRKLRVLTSQFEIRALRE</sequence>
<dbReference type="AlphaFoldDB" id="A0A4C1X8R9"/>
<accession>A0A4C1X8R9</accession>
<protein>
    <submittedName>
        <fullName evidence="1">Uncharacterized protein</fullName>
    </submittedName>
</protein>
<keyword evidence="2" id="KW-1185">Reference proteome</keyword>
<organism evidence="1 2">
    <name type="scientific">Eumeta variegata</name>
    <name type="common">Bagworm moth</name>
    <name type="synonym">Eumeta japonica</name>
    <dbReference type="NCBI Taxonomy" id="151549"/>
    <lineage>
        <taxon>Eukaryota</taxon>
        <taxon>Metazoa</taxon>
        <taxon>Ecdysozoa</taxon>
        <taxon>Arthropoda</taxon>
        <taxon>Hexapoda</taxon>
        <taxon>Insecta</taxon>
        <taxon>Pterygota</taxon>
        <taxon>Neoptera</taxon>
        <taxon>Endopterygota</taxon>
        <taxon>Lepidoptera</taxon>
        <taxon>Glossata</taxon>
        <taxon>Ditrysia</taxon>
        <taxon>Tineoidea</taxon>
        <taxon>Psychidae</taxon>
        <taxon>Oiketicinae</taxon>
        <taxon>Eumeta</taxon>
    </lineage>
</organism>
<name>A0A4C1X8R9_EUMVA</name>
<reference evidence="1 2" key="1">
    <citation type="journal article" date="2019" name="Commun. Biol.">
        <title>The bagworm genome reveals a unique fibroin gene that provides high tensile strength.</title>
        <authorList>
            <person name="Kono N."/>
            <person name="Nakamura H."/>
            <person name="Ohtoshi R."/>
            <person name="Tomita M."/>
            <person name="Numata K."/>
            <person name="Arakawa K."/>
        </authorList>
    </citation>
    <scope>NUCLEOTIDE SEQUENCE [LARGE SCALE GENOMIC DNA]</scope>
</reference>
<dbReference type="Proteomes" id="UP000299102">
    <property type="component" value="Unassembled WGS sequence"/>
</dbReference>
<dbReference type="EMBL" id="BGZK01000781">
    <property type="protein sequence ID" value="GBP60201.1"/>
    <property type="molecule type" value="Genomic_DNA"/>
</dbReference>
<proteinExistence type="predicted"/>